<accession>A0A0B0MH82</accession>
<organism evidence="1 2">
    <name type="scientific">Gossypium arboreum</name>
    <name type="common">Tree cotton</name>
    <name type="synonym">Gossypium nanking</name>
    <dbReference type="NCBI Taxonomy" id="29729"/>
    <lineage>
        <taxon>Eukaryota</taxon>
        <taxon>Viridiplantae</taxon>
        <taxon>Streptophyta</taxon>
        <taxon>Embryophyta</taxon>
        <taxon>Tracheophyta</taxon>
        <taxon>Spermatophyta</taxon>
        <taxon>Magnoliopsida</taxon>
        <taxon>eudicotyledons</taxon>
        <taxon>Gunneridae</taxon>
        <taxon>Pentapetalae</taxon>
        <taxon>rosids</taxon>
        <taxon>malvids</taxon>
        <taxon>Malvales</taxon>
        <taxon>Malvaceae</taxon>
        <taxon>Malvoideae</taxon>
        <taxon>Gossypium</taxon>
    </lineage>
</organism>
<comment type="caution">
    <text evidence="1">The sequence shown here is derived from an EMBL/GenBank/DDBJ whole genome shotgun (WGS) entry which is preliminary data.</text>
</comment>
<keyword evidence="2" id="KW-1185">Reference proteome</keyword>
<name>A0A0B0MH82_GOSAR</name>
<protein>
    <submittedName>
        <fullName evidence="1">Uncharacterized protein</fullName>
    </submittedName>
</protein>
<proteinExistence type="predicted"/>
<dbReference type="Proteomes" id="UP000032142">
    <property type="component" value="Unassembled WGS sequence"/>
</dbReference>
<gene>
    <name evidence="1" type="ORF">F383_38633</name>
</gene>
<evidence type="ECO:0000313" key="2">
    <source>
        <dbReference type="Proteomes" id="UP000032142"/>
    </source>
</evidence>
<evidence type="ECO:0000313" key="1">
    <source>
        <dbReference type="EMBL" id="KHF99736.1"/>
    </source>
</evidence>
<sequence length="13" mass="1421">MNVCLVSGKINRS</sequence>
<reference evidence="2" key="1">
    <citation type="submission" date="2014-09" db="EMBL/GenBank/DDBJ databases">
        <authorList>
            <person name="Mudge J."/>
            <person name="Ramaraj T."/>
            <person name="Lindquist I.E."/>
            <person name="Bharti A.K."/>
            <person name="Sundararajan A."/>
            <person name="Cameron C.T."/>
            <person name="Woodward J.E."/>
            <person name="May G.D."/>
            <person name="Brubaker C."/>
            <person name="Broadhvest J."/>
            <person name="Wilkins T.A."/>
        </authorList>
    </citation>
    <scope>NUCLEOTIDE SEQUENCE</scope>
    <source>
        <strain evidence="2">cv. AKA8401</strain>
    </source>
</reference>
<dbReference type="EMBL" id="JRRC01092535">
    <property type="protein sequence ID" value="KHF99736.1"/>
    <property type="molecule type" value="Genomic_DNA"/>
</dbReference>